<dbReference type="PANTHER" id="PTHR30307">
    <property type="entry name" value="S-ADENOSYLMETHIONINE:TRNA RIBOSYLTRANSFERASE-ISOMERASE"/>
    <property type="match status" value="1"/>
</dbReference>
<dbReference type="InterPro" id="IPR003699">
    <property type="entry name" value="QueA"/>
</dbReference>
<dbReference type="Gene3D" id="3.40.1780.10">
    <property type="entry name" value="QueA-like"/>
    <property type="match status" value="1"/>
</dbReference>
<name>A0A521BDR4_SACCC</name>
<organism evidence="6 7">
    <name type="scientific">Saccharicrinis carchari</name>
    <dbReference type="NCBI Taxonomy" id="1168039"/>
    <lineage>
        <taxon>Bacteria</taxon>
        <taxon>Pseudomonadati</taxon>
        <taxon>Bacteroidota</taxon>
        <taxon>Bacteroidia</taxon>
        <taxon>Marinilabiliales</taxon>
        <taxon>Marinilabiliaceae</taxon>
        <taxon>Saccharicrinis</taxon>
    </lineage>
</organism>
<dbReference type="PANTHER" id="PTHR30307:SF0">
    <property type="entry name" value="S-ADENOSYLMETHIONINE:TRNA RIBOSYLTRANSFERASE-ISOMERASE"/>
    <property type="match status" value="1"/>
</dbReference>
<keyword evidence="1 5" id="KW-0963">Cytoplasm</keyword>
<evidence type="ECO:0000313" key="6">
    <source>
        <dbReference type="EMBL" id="SMO45203.1"/>
    </source>
</evidence>
<dbReference type="InterPro" id="IPR042118">
    <property type="entry name" value="QueA_dom1"/>
</dbReference>
<evidence type="ECO:0000256" key="3">
    <source>
        <dbReference type="ARBA" id="ARBA00022691"/>
    </source>
</evidence>
<keyword evidence="3 5" id="KW-0949">S-adenosyl-L-methionine</keyword>
<evidence type="ECO:0000313" key="7">
    <source>
        <dbReference type="Proteomes" id="UP000319040"/>
    </source>
</evidence>
<dbReference type="EMBL" id="FXTB01000001">
    <property type="protein sequence ID" value="SMO45203.1"/>
    <property type="molecule type" value="Genomic_DNA"/>
</dbReference>
<protein>
    <recommendedName>
        <fullName evidence="5">S-adenosylmethionine:tRNA ribosyltransferase-isomerase</fullName>
        <ecNumber evidence="5">2.4.99.17</ecNumber>
    </recommendedName>
    <alternativeName>
        <fullName evidence="5">Queuosine biosynthesis protein QueA</fullName>
    </alternativeName>
</protein>
<dbReference type="AlphaFoldDB" id="A0A521BDR4"/>
<dbReference type="Gene3D" id="2.40.10.240">
    <property type="entry name" value="QueA-like"/>
    <property type="match status" value="1"/>
</dbReference>
<keyword evidence="4 5" id="KW-0671">Queuosine biosynthesis</keyword>
<dbReference type="SUPFAM" id="SSF111337">
    <property type="entry name" value="QueA-like"/>
    <property type="match status" value="1"/>
</dbReference>
<comment type="function">
    <text evidence="5">Transfers and isomerizes the ribose moiety from AdoMet to the 7-aminomethyl group of 7-deazaguanine (preQ1-tRNA) to give epoxyqueuosine (oQ-tRNA).</text>
</comment>
<keyword evidence="2 5" id="KW-0808">Transferase</keyword>
<accession>A0A521BDR4</accession>
<proteinExistence type="inferred from homology"/>
<evidence type="ECO:0000256" key="4">
    <source>
        <dbReference type="ARBA" id="ARBA00022785"/>
    </source>
</evidence>
<dbReference type="Pfam" id="PF02547">
    <property type="entry name" value="Queuosine_synth"/>
    <property type="match status" value="1"/>
</dbReference>
<evidence type="ECO:0000256" key="2">
    <source>
        <dbReference type="ARBA" id="ARBA00022679"/>
    </source>
</evidence>
<dbReference type="InterPro" id="IPR036100">
    <property type="entry name" value="QueA_sf"/>
</dbReference>
<comment type="subcellular location">
    <subcellularLocation>
        <location evidence="5">Cytoplasm</location>
    </subcellularLocation>
</comment>
<dbReference type="Proteomes" id="UP000319040">
    <property type="component" value="Unassembled WGS sequence"/>
</dbReference>
<dbReference type="GO" id="GO:0005737">
    <property type="term" value="C:cytoplasm"/>
    <property type="evidence" value="ECO:0007669"/>
    <property type="project" value="UniProtKB-SubCell"/>
</dbReference>
<sequence>MLLQNKKMNTQDIKIEHYTYLLPEHRIAKYPLKERSDSKLLIYNKGIREDKFCNIPSLLPSKSLLLFNNTKVIQARVLFKKETGAQIEVFCLEPVQPADISMAFEAKTKSVWKCIVGNSKKWKDGKLYKNIAHAGKTIRLAISRKQTLEDAQVIEFEWDNNEVSFGEVLEAIGKTPIPPYLKRESEQLDTLRYQTIYSNYKGSVAAPTAGLHFTKEILNQLYDRGIKTGNVTLHVGAGTFKPVKSKSIGEHEMHTEHFFVDMETLNLILEYKGNITSTGTTTVRTLESLYWLGVKLLEGNKDLFINQWDAYQLPKHYSLTEAIGKLKAYLIDNDYSTLESYTGILIAPGYEFKVVDRLITNFHQPNSTLLLLVAAFTKGEAWKKIYEYALNNDFRFLSYGDSSLLYKGQ</sequence>
<evidence type="ECO:0000256" key="1">
    <source>
        <dbReference type="ARBA" id="ARBA00022490"/>
    </source>
</evidence>
<dbReference type="UniPathway" id="UPA00392"/>
<evidence type="ECO:0000256" key="5">
    <source>
        <dbReference type="HAMAP-Rule" id="MF_00113"/>
    </source>
</evidence>
<comment type="similarity">
    <text evidence="5">Belongs to the QueA family.</text>
</comment>
<comment type="catalytic activity">
    <reaction evidence="5">
        <text>7-aminomethyl-7-carbaguanosine(34) in tRNA + S-adenosyl-L-methionine = epoxyqueuosine(34) in tRNA + adenine + L-methionine + 2 H(+)</text>
        <dbReference type="Rhea" id="RHEA:32155"/>
        <dbReference type="Rhea" id="RHEA-COMP:10342"/>
        <dbReference type="Rhea" id="RHEA-COMP:18582"/>
        <dbReference type="ChEBI" id="CHEBI:15378"/>
        <dbReference type="ChEBI" id="CHEBI:16708"/>
        <dbReference type="ChEBI" id="CHEBI:57844"/>
        <dbReference type="ChEBI" id="CHEBI:59789"/>
        <dbReference type="ChEBI" id="CHEBI:82833"/>
        <dbReference type="ChEBI" id="CHEBI:194443"/>
        <dbReference type="EC" id="2.4.99.17"/>
    </reaction>
</comment>
<gene>
    <name evidence="5" type="primary">queA</name>
    <name evidence="6" type="ORF">SAMN06265379_101883</name>
</gene>
<dbReference type="EC" id="2.4.99.17" evidence="5"/>
<dbReference type="InterPro" id="IPR042119">
    <property type="entry name" value="QueA_dom2"/>
</dbReference>
<reference evidence="6 7" key="1">
    <citation type="submission" date="2017-05" db="EMBL/GenBank/DDBJ databases">
        <authorList>
            <person name="Varghese N."/>
            <person name="Submissions S."/>
        </authorList>
    </citation>
    <scope>NUCLEOTIDE SEQUENCE [LARGE SCALE GENOMIC DNA]</scope>
    <source>
        <strain evidence="6 7">DSM 27040</strain>
    </source>
</reference>
<keyword evidence="7" id="KW-1185">Reference proteome</keyword>
<dbReference type="GO" id="GO:0051075">
    <property type="term" value="F:S-adenosylmethionine:tRNA ribosyltransferase-isomerase activity"/>
    <property type="evidence" value="ECO:0007669"/>
    <property type="project" value="UniProtKB-EC"/>
</dbReference>
<dbReference type="GO" id="GO:0008616">
    <property type="term" value="P:tRNA queuosine(34) biosynthetic process"/>
    <property type="evidence" value="ECO:0007669"/>
    <property type="project" value="UniProtKB-UniRule"/>
</dbReference>
<comment type="pathway">
    <text evidence="5">tRNA modification; tRNA-queuosine biosynthesis.</text>
</comment>
<dbReference type="HAMAP" id="MF_00113">
    <property type="entry name" value="QueA"/>
    <property type="match status" value="1"/>
</dbReference>
<keyword evidence="6" id="KW-0413">Isomerase</keyword>
<comment type="subunit">
    <text evidence="5">Monomer.</text>
</comment>